<proteinExistence type="predicted"/>
<protein>
    <submittedName>
        <fullName evidence="2">Class I SAM-dependent methyltransferase</fullName>
        <ecNumber evidence="2">2.1.1.-</ecNumber>
    </submittedName>
</protein>
<dbReference type="InterPro" id="IPR041698">
    <property type="entry name" value="Methyltransf_25"/>
</dbReference>
<evidence type="ECO:0000313" key="2">
    <source>
        <dbReference type="EMBL" id="MEA9356132.1"/>
    </source>
</evidence>
<dbReference type="Pfam" id="PF13649">
    <property type="entry name" value="Methyltransf_25"/>
    <property type="match status" value="1"/>
</dbReference>
<gene>
    <name evidence="2" type="ORF">SHI21_07965</name>
</gene>
<dbReference type="Proteomes" id="UP001302274">
    <property type="component" value="Unassembled WGS sequence"/>
</dbReference>
<keyword evidence="2" id="KW-0489">Methyltransferase</keyword>
<name>A0ABU5VU45_9BACT</name>
<keyword evidence="3" id="KW-1185">Reference proteome</keyword>
<feature type="domain" description="Methyltransferase" evidence="1">
    <location>
        <begin position="116"/>
        <end position="214"/>
    </location>
</feature>
<dbReference type="GO" id="GO:0032259">
    <property type="term" value="P:methylation"/>
    <property type="evidence" value="ECO:0007669"/>
    <property type="project" value="UniProtKB-KW"/>
</dbReference>
<dbReference type="EMBL" id="JAYGJQ010000001">
    <property type="protein sequence ID" value="MEA9356132.1"/>
    <property type="molecule type" value="Genomic_DNA"/>
</dbReference>
<dbReference type="InterPro" id="IPR029063">
    <property type="entry name" value="SAM-dependent_MTases_sf"/>
</dbReference>
<accession>A0ABU5VU45</accession>
<dbReference type="SUPFAM" id="SSF53335">
    <property type="entry name" value="S-adenosyl-L-methionine-dependent methyltransferases"/>
    <property type="match status" value="1"/>
</dbReference>
<comment type="caution">
    <text evidence="2">The sequence shown here is derived from an EMBL/GenBank/DDBJ whole genome shotgun (WGS) entry which is preliminary data.</text>
</comment>
<organism evidence="2 3">
    <name type="scientific">Bacteriovorax antarcticus</name>
    <dbReference type="NCBI Taxonomy" id="3088717"/>
    <lineage>
        <taxon>Bacteria</taxon>
        <taxon>Pseudomonadati</taxon>
        <taxon>Bdellovibrionota</taxon>
        <taxon>Bacteriovoracia</taxon>
        <taxon>Bacteriovoracales</taxon>
        <taxon>Bacteriovoracaceae</taxon>
        <taxon>Bacteriovorax</taxon>
    </lineage>
</organism>
<dbReference type="CDD" id="cd02440">
    <property type="entry name" value="AdoMet_MTases"/>
    <property type="match status" value="1"/>
</dbReference>
<sequence>MLQLTKFYEECYQDFEQSNLLSNVPAEILSKNFLAFIDQKKSMMSKKNLGHYIDQLIWTQKSEHIDDPSFDIELKKEIVYGLHLKNKIFGTYCISIKILRPIIEHINLIENRPARILEIGSGSGQLSMAMYEQLQHTSLKVEMTGSDIVPEYVEAANLLAREKKYDMNYKVIDALHLDQLPPNSYDIVFTLHSMHHFLPEQLIKIMAGARSVASQGFIGVDAYRGLFNLFFMAMLGGGKSLVSLNPVFYHDSVISGRRMYSAKQLEIMARVGCPGSTIIAENLKPGLTVVKIFS</sequence>
<dbReference type="RefSeq" id="WP_323575809.1">
    <property type="nucleotide sequence ID" value="NZ_JAYGJQ010000001.1"/>
</dbReference>
<reference evidence="2 3" key="1">
    <citation type="submission" date="2023-11" db="EMBL/GenBank/DDBJ databases">
        <title>A Novel Polar Bacteriovorax (B. antarcticus) Isolated from the Biocrust in Antarctica.</title>
        <authorList>
            <person name="Mun W."/>
            <person name="Choi S.Y."/>
            <person name="Mitchell R.J."/>
        </authorList>
    </citation>
    <scope>NUCLEOTIDE SEQUENCE [LARGE SCALE GENOMIC DNA]</scope>
    <source>
        <strain evidence="2 3">PP10</strain>
    </source>
</reference>
<evidence type="ECO:0000259" key="1">
    <source>
        <dbReference type="Pfam" id="PF13649"/>
    </source>
</evidence>
<dbReference type="Gene3D" id="3.40.50.150">
    <property type="entry name" value="Vaccinia Virus protein VP39"/>
    <property type="match status" value="1"/>
</dbReference>
<dbReference type="EC" id="2.1.1.-" evidence="2"/>
<dbReference type="GO" id="GO:0008168">
    <property type="term" value="F:methyltransferase activity"/>
    <property type="evidence" value="ECO:0007669"/>
    <property type="project" value="UniProtKB-KW"/>
</dbReference>
<evidence type="ECO:0000313" key="3">
    <source>
        <dbReference type="Proteomes" id="UP001302274"/>
    </source>
</evidence>
<keyword evidence="2" id="KW-0808">Transferase</keyword>